<organism evidence="2 3">
    <name type="scientific">Arachis hypogaea</name>
    <name type="common">Peanut</name>
    <dbReference type="NCBI Taxonomy" id="3818"/>
    <lineage>
        <taxon>Eukaryota</taxon>
        <taxon>Viridiplantae</taxon>
        <taxon>Streptophyta</taxon>
        <taxon>Embryophyta</taxon>
        <taxon>Tracheophyta</taxon>
        <taxon>Spermatophyta</taxon>
        <taxon>Magnoliopsida</taxon>
        <taxon>eudicotyledons</taxon>
        <taxon>Gunneridae</taxon>
        <taxon>Pentapetalae</taxon>
        <taxon>rosids</taxon>
        <taxon>fabids</taxon>
        <taxon>Fabales</taxon>
        <taxon>Fabaceae</taxon>
        <taxon>Papilionoideae</taxon>
        <taxon>50 kb inversion clade</taxon>
        <taxon>dalbergioids sensu lato</taxon>
        <taxon>Dalbergieae</taxon>
        <taxon>Pterocarpus clade</taxon>
        <taxon>Arachis</taxon>
    </lineage>
</organism>
<accession>A0A444XTG1</accession>
<dbReference type="Proteomes" id="UP000289738">
    <property type="component" value="Chromosome B09"/>
</dbReference>
<gene>
    <name evidence="2" type="ORF">Ahy_B09g099259</name>
</gene>
<evidence type="ECO:0000313" key="3">
    <source>
        <dbReference type="Proteomes" id="UP000289738"/>
    </source>
</evidence>
<dbReference type="InterPro" id="IPR004332">
    <property type="entry name" value="Transposase_MuDR"/>
</dbReference>
<keyword evidence="3" id="KW-1185">Reference proteome</keyword>
<sequence>MRNSDSGVIFECENPTLLRTWRANSLFELKSLILTHVGGEERKEVRRVGYRMLAPMGGGVFWFRLFWLNGDEHVRLIVDVHGRIVVEQVMKFSAEDDPPLTLRLLHCASPVVDMDVDGEEFDEEYITDSHESGSSEDDDEDEFNTFFLLQADDYNIDGGVEFKVSHRFRNREAVLQGVKNYNIRKSAEYRVLKLDQLKYYVCCRQFTDGCPWSLRVVFRQNLGYW</sequence>
<comment type="caution">
    <text evidence="2">The sequence shown here is derived from an EMBL/GenBank/DDBJ whole genome shotgun (WGS) entry which is preliminary data.</text>
</comment>
<dbReference type="Pfam" id="PF03108">
    <property type="entry name" value="DBD_Tnp_Mut"/>
    <property type="match status" value="1"/>
</dbReference>
<proteinExistence type="predicted"/>
<feature type="domain" description="Transposase MuDR plant" evidence="1">
    <location>
        <begin position="161"/>
        <end position="217"/>
    </location>
</feature>
<name>A0A444XTG1_ARAHY</name>
<reference evidence="2 3" key="1">
    <citation type="submission" date="2019-01" db="EMBL/GenBank/DDBJ databases">
        <title>Sequencing of cultivated peanut Arachis hypogaea provides insights into genome evolution and oil improvement.</title>
        <authorList>
            <person name="Chen X."/>
        </authorList>
    </citation>
    <scope>NUCLEOTIDE SEQUENCE [LARGE SCALE GENOMIC DNA]</scope>
    <source>
        <strain evidence="3">cv. Fuhuasheng</strain>
        <tissue evidence="2">Leaves</tissue>
    </source>
</reference>
<dbReference type="EMBL" id="SDMP01000019">
    <property type="protein sequence ID" value="RYQ93002.1"/>
    <property type="molecule type" value="Genomic_DNA"/>
</dbReference>
<evidence type="ECO:0000313" key="2">
    <source>
        <dbReference type="EMBL" id="RYQ93002.1"/>
    </source>
</evidence>
<protein>
    <recommendedName>
        <fullName evidence="1">Transposase MuDR plant domain-containing protein</fullName>
    </recommendedName>
</protein>
<dbReference type="AlphaFoldDB" id="A0A444XTG1"/>
<evidence type="ECO:0000259" key="1">
    <source>
        <dbReference type="Pfam" id="PF03108"/>
    </source>
</evidence>